<name>A0A0D7B210_9AGAR</name>
<accession>A0A0D7B210</accession>
<dbReference type="GO" id="GO:0004497">
    <property type="term" value="F:monooxygenase activity"/>
    <property type="evidence" value="ECO:0007669"/>
    <property type="project" value="InterPro"/>
</dbReference>
<proteinExistence type="predicted"/>
<dbReference type="GO" id="GO:0005506">
    <property type="term" value="F:iron ion binding"/>
    <property type="evidence" value="ECO:0007669"/>
    <property type="project" value="InterPro"/>
</dbReference>
<evidence type="ECO:0000313" key="2">
    <source>
        <dbReference type="Proteomes" id="UP000054007"/>
    </source>
</evidence>
<dbReference type="STRING" id="1314674.A0A0D7B210"/>
<feature type="non-terminal residue" evidence="1">
    <location>
        <position position="1"/>
    </location>
</feature>
<dbReference type="GO" id="GO:0020037">
    <property type="term" value="F:heme binding"/>
    <property type="evidence" value="ECO:0007669"/>
    <property type="project" value="InterPro"/>
</dbReference>
<dbReference type="SUPFAM" id="SSF48264">
    <property type="entry name" value="Cytochrome P450"/>
    <property type="match status" value="1"/>
</dbReference>
<gene>
    <name evidence="1" type="ORF">CYLTODRAFT_358085</name>
</gene>
<dbReference type="InterPro" id="IPR001128">
    <property type="entry name" value="Cyt_P450"/>
</dbReference>
<dbReference type="InterPro" id="IPR036396">
    <property type="entry name" value="Cyt_P450_sf"/>
</dbReference>
<protein>
    <recommendedName>
        <fullName evidence="3">Cytochrome P450</fullName>
    </recommendedName>
</protein>
<dbReference type="Pfam" id="PF00067">
    <property type="entry name" value="p450"/>
    <property type="match status" value="1"/>
</dbReference>
<dbReference type="OrthoDB" id="1470350at2759"/>
<evidence type="ECO:0008006" key="3">
    <source>
        <dbReference type="Google" id="ProtNLM"/>
    </source>
</evidence>
<organism evidence="1 2">
    <name type="scientific">Cylindrobasidium torrendii FP15055 ss-10</name>
    <dbReference type="NCBI Taxonomy" id="1314674"/>
    <lineage>
        <taxon>Eukaryota</taxon>
        <taxon>Fungi</taxon>
        <taxon>Dikarya</taxon>
        <taxon>Basidiomycota</taxon>
        <taxon>Agaricomycotina</taxon>
        <taxon>Agaricomycetes</taxon>
        <taxon>Agaricomycetidae</taxon>
        <taxon>Agaricales</taxon>
        <taxon>Marasmiineae</taxon>
        <taxon>Physalacriaceae</taxon>
        <taxon>Cylindrobasidium</taxon>
    </lineage>
</organism>
<dbReference type="EMBL" id="KN880624">
    <property type="protein sequence ID" value="KIY64663.1"/>
    <property type="molecule type" value="Genomic_DNA"/>
</dbReference>
<keyword evidence="2" id="KW-1185">Reference proteome</keyword>
<dbReference type="Proteomes" id="UP000054007">
    <property type="component" value="Unassembled WGS sequence"/>
</dbReference>
<evidence type="ECO:0000313" key="1">
    <source>
        <dbReference type="EMBL" id="KIY64663.1"/>
    </source>
</evidence>
<reference evidence="1 2" key="1">
    <citation type="journal article" date="2015" name="Fungal Genet. Biol.">
        <title>Evolution of novel wood decay mechanisms in Agaricales revealed by the genome sequences of Fistulina hepatica and Cylindrobasidium torrendii.</title>
        <authorList>
            <person name="Floudas D."/>
            <person name="Held B.W."/>
            <person name="Riley R."/>
            <person name="Nagy L.G."/>
            <person name="Koehler G."/>
            <person name="Ransdell A.S."/>
            <person name="Younus H."/>
            <person name="Chow J."/>
            <person name="Chiniquy J."/>
            <person name="Lipzen A."/>
            <person name="Tritt A."/>
            <person name="Sun H."/>
            <person name="Haridas S."/>
            <person name="LaButti K."/>
            <person name="Ohm R.A."/>
            <person name="Kues U."/>
            <person name="Blanchette R.A."/>
            <person name="Grigoriev I.V."/>
            <person name="Minto R.E."/>
            <person name="Hibbett D.S."/>
        </authorList>
    </citation>
    <scope>NUCLEOTIDE SEQUENCE [LARGE SCALE GENOMIC DNA]</scope>
    <source>
        <strain evidence="1 2">FP15055 ss-10</strain>
    </source>
</reference>
<sequence>SAGIRSCIGWRFAMMEMQAIAFELLENFRFEPAGDLTVKRHPAGSAMMPMVRERMREGVQMPLKVIPW</sequence>
<dbReference type="Gene3D" id="1.10.630.10">
    <property type="entry name" value="Cytochrome P450"/>
    <property type="match status" value="1"/>
</dbReference>
<dbReference type="GO" id="GO:0016705">
    <property type="term" value="F:oxidoreductase activity, acting on paired donors, with incorporation or reduction of molecular oxygen"/>
    <property type="evidence" value="ECO:0007669"/>
    <property type="project" value="InterPro"/>
</dbReference>
<dbReference type="AlphaFoldDB" id="A0A0D7B210"/>